<proteinExistence type="predicted"/>
<keyword evidence="3" id="KW-1185">Reference proteome</keyword>
<reference evidence="2 3" key="1">
    <citation type="submission" date="2023-12" db="EMBL/GenBank/DDBJ databases">
        <title>Novel species of the genus Arcicella isolated from rivers.</title>
        <authorList>
            <person name="Lu H."/>
        </authorList>
    </citation>
    <scope>NUCLEOTIDE SEQUENCE [LARGE SCALE GENOMIC DNA]</scope>
    <source>
        <strain evidence="2 3">LMG 21963</strain>
    </source>
</reference>
<name>A0ABU5QUT7_9BACT</name>
<keyword evidence="1" id="KW-0732">Signal</keyword>
<dbReference type="SUPFAM" id="SSF74653">
    <property type="entry name" value="TolA/TonB C-terminal domain"/>
    <property type="match status" value="1"/>
</dbReference>
<sequence length="166" mass="18743">MKTFTLLGLVLLLGINSARAQKSTISSAPFSEKDKNLIASVLETHVSLANKKDRDNQSYFENMTLDLDSTYYEVETLAKFSEKNDELNKFISQNLVRPSDYKGETVLVRFKVERFGEISKIHVLDTGISPTLSAEVIKLVKKMHNWIPAQIHGTSVASFYVLPIKF</sequence>
<evidence type="ECO:0000313" key="3">
    <source>
        <dbReference type="Proteomes" id="UP001304671"/>
    </source>
</evidence>
<organism evidence="2 3">
    <name type="scientific">Arcicella aquatica</name>
    <dbReference type="NCBI Taxonomy" id="217141"/>
    <lineage>
        <taxon>Bacteria</taxon>
        <taxon>Pseudomonadati</taxon>
        <taxon>Bacteroidota</taxon>
        <taxon>Cytophagia</taxon>
        <taxon>Cytophagales</taxon>
        <taxon>Flectobacillaceae</taxon>
        <taxon>Arcicella</taxon>
    </lineage>
</organism>
<dbReference type="RefSeq" id="WP_323253773.1">
    <property type="nucleotide sequence ID" value="NZ_JAYFUL010000072.1"/>
</dbReference>
<comment type="caution">
    <text evidence="2">The sequence shown here is derived from an EMBL/GenBank/DDBJ whole genome shotgun (WGS) entry which is preliminary data.</text>
</comment>
<accession>A0ABU5QUT7</accession>
<evidence type="ECO:0000256" key="1">
    <source>
        <dbReference type="SAM" id="SignalP"/>
    </source>
</evidence>
<protein>
    <recommendedName>
        <fullName evidence="4">TonB C-terminal domain-containing protein</fullName>
    </recommendedName>
</protein>
<dbReference type="EMBL" id="JAYFUL010000072">
    <property type="protein sequence ID" value="MEA5260872.1"/>
    <property type="molecule type" value="Genomic_DNA"/>
</dbReference>
<dbReference type="Proteomes" id="UP001304671">
    <property type="component" value="Unassembled WGS sequence"/>
</dbReference>
<gene>
    <name evidence="2" type="ORF">VB264_23945</name>
</gene>
<feature type="signal peptide" evidence="1">
    <location>
        <begin position="1"/>
        <end position="20"/>
    </location>
</feature>
<evidence type="ECO:0008006" key="4">
    <source>
        <dbReference type="Google" id="ProtNLM"/>
    </source>
</evidence>
<dbReference type="Gene3D" id="3.30.1150.10">
    <property type="match status" value="1"/>
</dbReference>
<feature type="chain" id="PRO_5045844329" description="TonB C-terminal domain-containing protein" evidence="1">
    <location>
        <begin position="21"/>
        <end position="166"/>
    </location>
</feature>
<evidence type="ECO:0000313" key="2">
    <source>
        <dbReference type="EMBL" id="MEA5260872.1"/>
    </source>
</evidence>